<dbReference type="HOGENOM" id="CLU_034981_1_0_1"/>
<dbReference type="GO" id="GO:0005815">
    <property type="term" value="C:microtubule organizing center"/>
    <property type="evidence" value="ECO:0007669"/>
    <property type="project" value="TreeGrafter"/>
</dbReference>
<dbReference type="STRING" id="126957.T1IRF1"/>
<dbReference type="AlphaFoldDB" id="T1IRF1"/>
<evidence type="ECO:0000313" key="10">
    <source>
        <dbReference type="Proteomes" id="UP000014500"/>
    </source>
</evidence>
<keyword evidence="5" id="KW-0969">Cilium</keyword>
<dbReference type="OMA" id="RKVYGNM"/>
<evidence type="ECO:0000256" key="4">
    <source>
        <dbReference type="ARBA" id="ARBA00023054"/>
    </source>
</evidence>
<dbReference type="Pfam" id="PF10234">
    <property type="entry name" value="Cluap1"/>
    <property type="match status" value="1"/>
</dbReference>
<evidence type="ECO:0008006" key="11">
    <source>
        <dbReference type="Google" id="ProtNLM"/>
    </source>
</evidence>
<comment type="subcellular location">
    <subcellularLocation>
        <location evidence="1">Cell projection</location>
        <location evidence="1">Cilium</location>
    </subcellularLocation>
</comment>
<dbReference type="PANTHER" id="PTHR21547">
    <property type="entry name" value="CLUSTERIN ASSOCIATED PROTEIN 1"/>
    <property type="match status" value="1"/>
</dbReference>
<feature type="coiled-coil region" evidence="7">
    <location>
        <begin position="195"/>
        <end position="250"/>
    </location>
</feature>
<evidence type="ECO:0000256" key="2">
    <source>
        <dbReference type="ARBA" id="ARBA00008340"/>
    </source>
</evidence>
<dbReference type="GO" id="GO:0060271">
    <property type="term" value="P:cilium assembly"/>
    <property type="evidence" value="ECO:0007669"/>
    <property type="project" value="TreeGrafter"/>
</dbReference>
<reference evidence="9" key="2">
    <citation type="submission" date="2015-02" db="UniProtKB">
        <authorList>
            <consortium name="EnsemblMetazoa"/>
        </authorList>
    </citation>
    <scope>IDENTIFICATION</scope>
</reference>
<dbReference type="GO" id="GO:0030992">
    <property type="term" value="C:intraciliary transport particle B"/>
    <property type="evidence" value="ECO:0007669"/>
    <property type="project" value="TreeGrafter"/>
</dbReference>
<feature type="compositionally biased region" description="Polar residues" evidence="8">
    <location>
        <begin position="409"/>
        <end position="420"/>
    </location>
</feature>
<protein>
    <recommendedName>
        <fullName evidence="11">Clusterin-associated protein 1</fullName>
    </recommendedName>
</protein>
<keyword evidence="6" id="KW-0966">Cell projection</keyword>
<name>T1IRF1_STRMM</name>
<evidence type="ECO:0000256" key="3">
    <source>
        <dbReference type="ARBA" id="ARBA00022794"/>
    </source>
</evidence>
<proteinExistence type="inferred from homology"/>
<reference evidence="10" key="1">
    <citation type="submission" date="2011-05" db="EMBL/GenBank/DDBJ databases">
        <authorList>
            <person name="Richards S.R."/>
            <person name="Qu J."/>
            <person name="Jiang H."/>
            <person name="Jhangiani S.N."/>
            <person name="Agravi P."/>
            <person name="Goodspeed R."/>
            <person name="Gross S."/>
            <person name="Mandapat C."/>
            <person name="Jackson L."/>
            <person name="Mathew T."/>
            <person name="Pu L."/>
            <person name="Thornton R."/>
            <person name="Saada N."/>
            <person name="Wilczek-Boney K.B."/>
            <person name="Lee S."/>
            <person name="Kovar C."/>
            <person name="Wu Y."/>
            <person name="Scherer S.E."/>
            <person name="Worley K.C."/>
            <person name="Muzny D.M."/>
            <person name="Gibbs R."/>
        </authorList>
    </citation>
    <scope>NUCLEOTIDE SEQUENCE</scope>
    <source>
        <strain evidence="10">Brora</strain>
    </source>
</reference>
<dbReference type="InterPro" id="IPR019366">
    <property type="entry name" value="Clusterin-associated_protein-1"/>
</dbReference>
<sequence>MSFREIRNLTEMLRGLGFPRLISMENFRNPNFPLVAEILQWLAIRFDPNVDLPSDIDTEQDRVIFIRSIAQFMAMKAHHKLNTKKLYQADGYAVKELLKLITVMYNATKINYEDEEDNNGDSGPMMIGFDELSKLSDIKSTRQLASQITTKGATLYDLLGKEAELREIRTSVIGKQLELTEVEQGMKAAIKTEEMKKTNEAIENVASDEANLEAKIEKKKSELERNQKRLQTLKKVRPAFMDEYEKLEAELKKHYETYVIRFRCLTYLEQLLDELERVEQEKLEVVSFWIEREASMKRMVEQMKREDLRNTEEPTNLENGSTNNAISNEIRDINKRPRNSTGLRAGGANKDATAVTRKIFGSMTGAEDEESVDSLGSDSDLDLEGDGGADIDGVSDFGSEEEMQLTADLATTTRKPNARQTELLDSDNDF</sequence>
<keyword evidence="10" id="KW-1185">Reference proteome</keyword>
<evidence type="ECO:0000256" key="7">
    <source>
        <dbReference type="SAM" id="Coils"/>
    </source>
</evidence>
<dbReference type="PANTHER" id="PTHR21547:SF0">
    <property type="entry name" value="CLUSTERIN-ASSOCIATED PROTEIN 1"/>
    <property type="match status" value="1"/>
</dbReference>
<accession>T1IRF1</accession>
<evidence type="ECO:0000256" key="6">
    <source>
        <dbReference type="ARBA" id="ARBA00023273"/>
    </source>
</evidence>
<dbReference type="GO" id="GO:0005929">
    <property type="term" value="C:cilium"/>
    <property type="evidence" value="ECO:0007669"/>
    <property type="project" value="UniProtKB-SubCell"/>
</dbReference>
<dbReference type="EMBL" id="JH431357">
    <property type="status" value="NOT_ANNOTATED_CDS"/>
    <property type="molecule type" value="Genomic_DNA"/>
</dbReference>
<dbReference type="Proteomes" id="UP000014500">
    <property type="component" value="Unassembled WGS sequence"/>
</dbReference>
<evidence type="ECO:0000256" key="5">
    <source>
        <dbReference type="ARBA" id="ARBA00023069"/>
    </source>
</evidence>
<evidence type="ECO:0000313" key="9">
    <source>
        <dbReference type="EnsemblMetazoa" id="SMAR003641-PA"/>
    </source>
</evidence>
<comment type="similarity">
    <text evidence="2">Belongs to the CLUAP1 family.</text>
</comment>
<evidence type="ECO:0000256" key="8">
    <source>
        <dbReference type="SAM" id="MobiDB-lite"/>
    </source>
</evidence>
<evidence type="ECO:0000256" key="1">
    <source>
        <dbReference type="ARBA" id="ARBA00004138"/>
    </source>
</evidence>
<keyword evidence="3" id="KW-0970">Cilium biogenesis/degradation</keyword>
<organism evidence="9 10">
    <name type="scientific">Strigamia maritima</name>
    <name type="common">European centipede</name>
    <name type="synonym">Geophilus maritimus</name>
    <dbReference type="NCBI Taxonomy" id="126957"/>
    <lineage>
        <taxon>Eukaryota</taxon>
        <taxon>Metazoa</taxon>
        <taxon>Ecdysozoa</taxon>
        <taxon>Arthropoda</taxon>
        <taxon>Myriapoda</taxon>
        <taxon>Chilopoda</taxon>
        <taxon>Pleurostigmophora</taxon>
        <taxon>Geophilomorpha</taxon>
        <taxon>Linotaeniidae</taxon>
        <taxon>Strigamia</taxon>
    </lineage>
</organism>
<feature type="compositionally biased region" description="Acidic residues" evidence="8">
    <location>
        <begin position="379"/>
        <end position="389"/>
    </location>
</feature>
<feature type="region of interest" description="Disordered" evidence="8">
    <location>
        <begin position="362"/>
        <end position="430"/>
    </location>
</feature>
<dbReference type="EnsemblMetazoa" id="SMAR003641-RA">
    <property type="protein sequence ID" value="SMAR003641-PA"/>
    <property type="gene ID" value="SMAR003641"/>
</dbReference>
<dbReference type="PhylomeDB" id="T1IRF1"/>
<dbReference type="eggNOG" id="KOG3647">
    <property type="taxonomic scope" value="Eukaryota"/>
</dbReference>
<keyword evidence="4 7" id="KW-0175">Coiled coil</keyword>